<gene>
    <name evidence="1" type="ORF">DPCES_3160</name>
</gene>
<dbReference type="EMBL" id="LK996017">
    <property type="protein sequence ID" value="CDX03047.1"/>
    <property type="molecule type" value="Genomic_DNA"/>
</dbReference>
<proteinExistence type="predicted"/>
<dbReference type="RefSeq" id="WP_015945007.1">
    <property type="nucleotide sequence ID" value="NZ_JAYFNZ010000001.1"/>
</dbReference>
<accession>A0A098B3W5</accession>
<name>A0A098B3W5_DESHA</name>
<organism evidence="1">
    <name type="scientific">Desulfitobacterium hafniense</name>
    <name type="common">Desulfitobacterium frappieri</name>
    <dbReference type="NCBI Taxonomy" id="49338"/>
    <lineage>
        <taxon>Bacteria</taxon>
        <taxon>Bacillati</taxon>
        <taxon>Bacillota</taxon>
        <taxon>Clostridia</taxon>
        <taxon>Eubacteriales</taxon>
        <taxon>Desulfitobacteriaceae</taxon>
        <taxon>Desulfitobacterium</taxon>
    </lineage>
</organism>
<protein>
    <submittedName>
        <fullName evidence="1">Uncharacterized protein</fullName>
    </submittedName>
</protein>
<dbReference type="AlphaFoldDB" id="A0A098B3W5"/>
<reference evidence="1" key="1">
    <citation type="submission" date="2014-07" db="EMBL/GenBank/DDBJ databases">
        <authorList>
            <person name="Hornung V.Bastian."/>
        </authorList>
    </citation>
    <scope>NUCLEOTIDE SEQUENCE</scope>
    <source>
        <strain evidence="1">PCE-S</strain>
    </source>
</reference>
<dbReference type="PATRIC" id="fig|49338.4.peg.3405"/>
<sequence length="241" mass="27231">MPWMELSLNPLGDWDEEGLTDWAEALGAFLTERGKEIKTSLQLLPGYQILRMGEEQSAGELLISSSERLIVMMGLTVKNAGEREFAEMVTRFARQMGAMALRAPINYVAEKEFWRGLGAQDVLEPSLLREEIQKDKVGVEPLYKQSLLVTYKDKPALCLEPIFCTARPNGPVSLAARRLEKLLGGGRPIGFASRVSAYSPWEFERRKWDDLLAYSRLQAYEVLEQLIIQSLPLEYSTPFNG</sequence>
<evidence type="ECO:0000313" key="1">
    <source>
        <dbReference type="EMBL" id="CDX03047.1"/>
    </source>
</evidence>